<dbReference type="InterPro" id="IPR029062">
    <property type="entry name" value="Class_I_gatase-like"/>
</dbReference>
<dbReference type="Gene3D" id="3.40.50.880">
    <property type="match status" value="1"/>
</dbReference>
<evidence type="ECO:0000313" key="2">
    <source>
        <dbReference type="EMBL" id="KXL51939.1"/>
    </source>
</evidence>
<dbReference type="EMBL" id="LRVM01000012">
    <property type="protein sequence ID" value="KXL51939.1"/>
    <property type="molecule type" value="Genomic_DNA"/>
</dbReference>
<dbReference type="NCBIfam" id="TIGR01383">
    <property type="entry name" value="not_thiJ"/>
    <property type="match status" value="1"/>
</dbReference>
<organism evidence="2 3">
    <name type="scientific">Anaerotignum neopropionicum</name>
    <dbReference type="NCBI Taxonomy" id="36847"/>
    <lineage>
        <taxon>Bacteria</taxon>
        <taxon>Bacillati</taxon>
        <taxon>Bacillota</taxon>
        <taxon>Clostridia</taxon>
        <taxon>Lachnospirales</taxon>
        <taxon>Anaerotignaceae</taxon>
        <taxon>Anaerotignum</taxon>
    </lineage>
</organism>
<dbReference type="SUPFAM" id="SSF52317">
    <property type="entry name" value="Class I glutamine amidotransferase-like"/>
    <property type="match status" value="1"/>
</dbReference>
<proteinExistence type="predicted"/>
<protein>
    <submittedName>
        <fullName evidence="2">Chaperone protein YajL</fullName>
    </submittedName>
</protein>
<dbReference type="AlphaFoldDB" id="A0A136WC76"/>
<keyword evidence="3" id="KW-1185">Reference proteome</keyword>
<dbReference type="Pfam" id="PF01965">
    <property type="entry name" value="DJ-1_PfpI"/>
    <property type="match status" value="1"/>
</dbReference>
<accession>A0A136WC76</accession>
<dbReference type="RefSeq" id="WP_096348816.1">
    <property type="nucleotide sequence ID" value="NZ_LRVM01000012.1"/>
</dbReference>
<gene>
    <name evidence="2" type="primary">yajL</name>
    <name evidence="2" type="ORF">CLNEO_26380</name>
</gene>
<sequence length="183" mass="19351">MKTVYIFLAEGFEEMEAVTPLDLLRRVGVNAKFVSTGSTLQVKGAHNILYTADLLFDEAAEAMADGIVLPGGMPGTLNLLAHQGLCGLIQNYNNARKPVCAICAAPLILGELNLLTGKTATIYPGMENKLIGATPSKNQVCVDGNIITSRGPGTAIPFSLKLAEIFAGKEAAEKLTADIVYQI</sequence>
<dbReference type="CDD" id="cd03135">
    <property type="entry name" value="GATase1_DJ-1"/>
    <property type="match status" value="1"/>
</dbReference>
<dbReference type="GO" id="GO:0005737">
    <property type="term" value="C:cytoplasm"/>
    <property type="evidence" value="ECO:0007669"/>
    <property type="project" value="TreeGrafter"/>
</dbReference>
<dbReference type="OrthoDB" id="9800516at2"/>
<dbReference type="InterPro" id="IPR006287">
    <property type="entry name" value="DJ-1"/>
</dbReference>
<name>A0A136WC76_9FIRM</name>
<comment type="caution">
    <text evidence="2">The sequence shown here is derived from an EMBL/GenBank/DDBJ whole genome shotgun (WGS) entry which is preliminary data.</text>
</comment>
<dbReference type="InterPro" id="IPR002818">
    <property type="entry name" value="DJ-1/PfpI"/>
</dbReference>
<dbReference type="Proteomes" id="UP000070539">
    <property type="component" value="Unassembled WGS sequence"/>
</dbReference>
<dbReference type="PANTHER" id="PTHR48094">
    <property type="entry name" value="PROTEIN/NUCLEIC ACID DEGLYCASE DJ-1-RELATED"/>
    <property type="match status" value="1"/>
</dbReference>
<evidence type="ECO:0000313" key="3">
    <source>
        <dbReference type="Proteomes" id="UP000070539"/>
    </source>
</evidence>
<dbReference type="PANTHER" id="PTHR48094:SF12">
    <property type="entry name" value="PARKINSON DISEASE PROTEIN 7 HOMOLOG"/>
    <property type="match status" value="1"/>
</dbReference>
<dbReference type="STRING" id="36847.CLNEO_26380"/>
<feature type="domain" description="DJ-1/PfpI" evidence="1">
    <location>
        <begin position="2"/>
        <end position="164"/>
    </location>
</feature>
<evidence type="ECO:0000259" key="1">
    <source>
        <dbReference type="Pfam" id="PF01965"/>
    </source>
</evidence>
<reference evidence="2 3" key="1">
    <citation type="submission" date="2016-01" db="EMBL/GenBank/DDBJ databases">
        <title>Genome sequence of Clostridium neopropionicum X4, DSM-3847.</title>
        <authorList>
            <person name="Poehlein A."/>
            <person name="Beck M.H."/>
            <person name="Bengelsdorf F.R."/>
            <person name="Daniel R."/>
            <person name="Duerre P."/>
        </authorList>
    </citation>
    <scope>NUCLEOTIDE SEQUENCE [LARGE SCALE GENOMIC DNA]</scope>
    <source>
        <strain evidence="2 3">DSM-3847</strain>
    </source>
</reference>
<dbReference type="InterPro" id="IPR050325">
    <property type="entry name" value="Prot/Nucl_acid_deglycase"/>
</dbReference>